<keyword evidence="2" id="KW-0812">Transmembrane</keyword>
<proteinExistence type="predicted"/>
<dbReference type="AlphaFoldDB" id="A0A0K6FT22"/>
<keyword evidence="2" id="KW-0472">Membrane</keyword>
<protein>
    <submittedName>
        <fullName evidence="3">Uncharacterized protein</fullName>
    </submittedName>
</protein>
<gene>
    <name evidence="3" type="ORF">RSOLAG22IIIB_03915</name>
</gene>
<dbReference type="EMBL" id="CYGV01000779">
    <property type="protein sequence ID" value="CUA69390.1"/>
    <property type="molecule type" value="Genomic_DNA"/>
</dbReference>
<evidence type="ECO:0000313" key="3">
    <source>
        <dbReference type="EMBL" id="CUA69390.1"/>
    </source>
</evidence>
<reference evidence="3 4" key="1">
    <citation type="submission" date="2015-07" db="EMBL/GenBank/DDBJ databases">
        <authorList>
            <person name="Noorani M."/>
        </authorList>
    </citation>
    <scope>NUCLEOTIDE SEQUENCE [LARGE SCALE GENOMIC DNA]</scope>
    <source>
        <strain evidence="3">BBA 69670</strain>
    </source>
</reference>
<keyword evidence="4" id="KW-1185">Reference proteome</keyword>
<evidence type="ECO:0000256" key="2">
    <source>
        <dbReference type="SAM" id="Phobius"/>
    </source>
</evidence>
<name>A0A0K6FT22_9AGAM</name>
<feature type="transmembrane region" description="Helical" evidence="2">
    <location>
        <begin position="15"/>
        <end position="41"/>
    </location>
</feature>
<keyword evidence="2" id="KW-1133">Transmembrane helix</keyword>
<feature type="region of interest" description="Disordered" evidence="1">
    <location>
        <begin position="59"/>
        <end position="90"/>
    </location>
</feature>
<organism evidence="3 4">
    <name type="scientific">Rhizoctonia solani</name>
    <dbReference type="NCBI Taxonomy" id="456999"/>
    <lineage>
        <taxon>Eukaryota</taxon>
        <taxon>Fungi</taxon>
        <taxon>Dikarya</taxon>
        <taxon>Basidiomycota</taxon>
        <taxon>Agaricomycotina</taxon>
        <taxon>Agaricomycetes</taxon>
        <taxon>Cantharellales</taxon>
        <taxon>Ceratobasidiaceae</taxon>
        <taxon>Rhizoctonia</taxon>
    </lineage>
</organism>
<sequence>MPPSYSQDDASLRKLVLLCTVLLVCLVAWCILSTCLGGPIIRSIRNWYQGMLDSTERRMDARDRRRRAGMSEPGEEWEMGSRTRRNPMLT</sequence>
<evidence type="ECO:0000256" key="1">
    <source>
        <dbReference type="SAM" id="MobiDB-lite"/>
    </source>
</evidence>
<evidence type="ECO:0000313" key="4">
    <source>
        <dbReference type="Proteomes" id="UP000044841"/>
    </source>
</evidence>
<dbReference type="Proteomes" id="UP000044841">
    <property type="component" value="Unassembled WGS sequence"/>
</dbReference>
<accession>A0A0K6FT22</accession>